<dbReference type="Pfam" id="PF00586">
    <property type="entry name" value="AIRS"/>
    <property type="match status" value="1"/>
</dbReference>
<dbReference type="GO" id="GO:0005524">
    <property type="term" value="F:ATP binding"/>
    <property type="evidence" value="ECO:0007669"/>
    <property type="project" value="UniProtKB-UniRule"/>
</dbReference>
<dbReference type="GO" id="GO:0009229">
    <property type="term" value="P:thiamine diphosphate biosynthetic process"/>
    <property type="evidence" value="ECO:0007669"/>
    <property type="project" value="UniProtKB-UniRule"/>
</dbReference>
<feature type="domain" description="PurM-like C-terminal" evidence="4">
    <location>
        <begin position="160"/>
        <end position="312"/>
    </location>
</feature>
<dbReference type="GO" id="GO:0009030">
    <property type="term" value="F:thiamine-phosphate kinase activity"/>
    <property type="evidence" value="ECO:0007669"/>
    <property type="project" value="UniProtKB-UniRule"/>
</dbReference>
<dbReference type="STRING" id="252474.B1A74_10420"/>
<dbReference type="NCBIfam" id="TIGR01379">
    <property type="entry name" value="thiL"/>
    <property type="match status" value="1"/>
</dbReference>
<feature type="binding site" evidence="2">
    <location>
        <position position="225"/>
    </location>
    <ligand>
        <name>Mg(2+)</name>
        <dbReference type="ChEBI" id="CHEBI:18420"/>
        <label>5</label>
    </ligand>
</feature>
<feature type="binding site" evidence="2">
    <location>
        <position position="83"/>
    </location>
    <ligand>
        <name>Mg(2+)</name>
        <dbReference type="ChEBI" id="CHEBI:18420"/>
        <label>2</label>
    </ligand>
</feature>
<dbReference type="InterPro" id="IPR006283">
    <property type="entry name" value="ThiL-like"/>
</dbReference>
<dbReference type="InterPro" id="IPR036921">
    <property type="entry name" value="PurM-like_N_sf"/>
</dbReference>
<evidence type="ECO:0000259" key="4">
    <source>
        <dbReference type="Pfam" id="PF02769"/>
    </source>
</evidence>
<dbReference type="SUPFAM" id="SSF55326">
    <property type="entry name" value="PurM N-terminal domain-like"/>
    <property type="match status" value="1"/>
</dbReference>
<protein>
    <recommendedName>
        <fullName evidence="2">Thiamine-monophosphate kinase</fullName>
        <shortName evidence="2">TMP kinase</shortName>
        <shortName evidence="2">Thiamine-phosphate kinase</shortName>
        <ecNumber evidence="2">2.7.4.16</ecNumber>
    </recommendedName>
</protein>
<evidence type="ECO:0000259" key="3">
    <source>
        <dbReference type="Pfam" id="PF00586"/>
    </source>
</evidence>
<dbReference type="SUPFAM" id="SSF56042">
    <property type="entry name" value="PurM C-terminal domain-like"/>
    <property type="match status" value="1"/>
</dbReference>
<evidence type="ECO:0000256" key="1">
    <source>
        <dbReference type="ARBA" id="ARBA00022977"/>
    </source>
</evidence>
<dbReference type="EMBL" id="MUZR01000045">
    <property type="protein sequence ID" value="OOC09542.1"/>
    <property type="molecule type" value="Genomic_DNA"/>
</dbReference>
<dbReference type="Proteomes" id="UP000189177">
    <property type="component" value="Unassembled WGS sequence"/>
</dbReference>
<dbReference type="InterPro" id="IPR010918">
    <property type="entry name" value="PurM-like_C_dom"/>
</dbReference>
<proteinExistence type="inferred from homology"/>
<dbReference type="PANTHER" id="PTHR30270:SF0">
    <property type="entry name" value="THIAMINE-MONOPHOSPHATE KINASE"/>
    <property type="match status" value="1"/>
</dbReference>
<keyword evidence="2" id="KW-0067">ATP-binding</keyword>
<feature type="binding site" evidence="2">
    <location>
        <position position="83"/>
    </location>
    <ligand>
        <name>Mg(2+)</name>
        <dbReference type="ChEBI" id="CHEBI:18420"/>
        <label>3</label>
    </ligand>
</feature>
<keyword evidence="2" id="KW-0460">Magnesium</keyword>
<evidence type="ECO:0000313" key="6">
    <source>
        <dbReference type="Proteomes" id="UP000189177"/>
    </source>
</evidence>
<sequence length="331" mass="34045">MASPSLSEFDLIRRYFRPAGPSGDPVADARVVLGVGDDAALLRPDAGHEVVVSTDTVVEGRHFFPDHPPESLGHKALAASLSDLAAMGAEPLGVLLSLAVPEAEDAWLTPFSEGFLRLARAMRAPLVGGDTVRGPCSAGVTVLGQVPAGRALQRSGARPADRVVVTGELGGAAIGLAAEIRRRDEGARPPDANDPVCKRLFWPQPRLAAGLALREHAHAAIDLSDGLLADLEHVCAASGCGARVDWPAVPLDPALAGADAALARDCALGGGDDYELLLAVPPEVELAPLAEAAGVALHVIGEFTAGDAIRVVDAAGAPLDARRPGHDHFAD</sequence>
<comment type="caution">
    <text evidence="2">Lacks conserved residue(s) required for the propagation of feature annotation.</text>
</comment>
<feature type="domain" description="PurM-like N-terminal" evidence="3">
    <location>
        <begin position="36"/>
        <end position="146"/>
    </location>
</feature>
<comment type="miscellaneous">
    <text evidence="2">Reaction mechanism of ThiL seems to utilize a direct, inline transfer of the gamma-phosphate of ATP to TMP rather than a phosphorylated enzyme intermediate.</text>
</comment>
<feature type="binding site" evidence="2">
    <location>
        <position position="130"/>
    </location>
    <ligand>
        <name>Mg(2+)</name>
        <dbReference type="ChEBI" id="CHEBI:18420"/>
        <label>1</label>
    </ligand>
</feature>
<organism evidence="5 6">
    <name type="scientific">Thioalkalivibrio halophilus</name>
    <dbReference type="NCBI Taxonomy" id="252474"/>
    <lineage>
        <taxon>Bacteria</taxon>
        <taxon>Pseudomonadati</taxon>
        <taxon>Pseudomonadota</taxon>
        <taxon>Gammaproteobacteria</taxon>
        <taxon>Chromatiales</taxon>
        <taxon>Ectothiorhodospiraceae</taxon>
        <taxon>Thioalkalivibrio</taxon>
    </lineage>
</organism>
<feature type="binding site" evidence="2">
    <location>
        <position position="38"/>
    </location>
    <ligand>
        <name>Mg(2+)</name>
        <dbReference type="ChEBI" id="CHEBI:18420"/>
        <label>4</label>
    </ligand>
</feature>
<gene>
    <name evidence="2" type="primary">thiL</name>
    <name evidence="5" type="ORF">B1A74_10420</name>
</gene>
<dbReference type="UniPathway" id="UPA00060">
    <property type="reaction ID" value="UER00142"/>
</dbReference>
<dbReference type="Gene3D" id="3.90.650.10">
    <property type="entry name" value="PurM-like C-terminal domain"/>
    <property type="match status" value="1"/>
</dbReference>
<evidence type="ECO:0000313" key="5">
    <source>
        <dbReference type="EMBL" id="OOC09542.1"/>
    </source>
</evidence>
<dbReference type="Gene3D" id="3.30.1330.10">
    <property type="entry name" value="PurM-like, N-terminal domain"/>
    <property type="match status" value="1"/>
</dbReference>
<dbReference type="GO" id="GO:0000287">
    <property type="term" value="F:magnesium ion binding"/>
    <property type="evidence" value="ECO:0007669"/>
    <property type="project" value="UniProtKB-UniRule"/>
</dbReference>
<feature type="binding site" evidence="2">
    <location>
        <begin position="129"/>
        <end position="130"/>
    </location>
    <ligand>
        <name>ATP</name>
        <dbReference type="ChEBI" id="CHEBI:30616"/>
    </ligand>
</feature>
<keyword evidence="2 5" id="KW-0418">Kinase</keyword>
<dbReference type="InterPro" id="IPR016188">
    <property type="entry name" value="PurM-like_N"/>
</dbReference>
<dbReference type="OrthoDB" id="9802811at2"/>
<feature type="binding site" evidence="2">
    <location>
        <position position="83"/>
    </location>
    <ligand>
        <name>Mg(2+)</name>
        <dbReference type="ChEBI" id="CHEBI:18420"/>
        <label>4</label>
    </ligand>
</feature>
<feature type="binding site" evidence="2">
    <location>
        <position position="62"/>
    </location>
    <ligand>
        <name>substrate</name>
    </ligand>
</feature>
<feature type="binding site" evidence="2">
    <location>
        <position position="154"/>
    </location>
    <ligand>
        <name>ATP</name>
        <dbReference type="ChEBI" id="CHEBI:30616"/>
    </ligand>
</feature>
<feature type="binding site" evidence="2">
    <location>
        <position position="38"/>
    </location>
    <ligand>
        <name>Mg(2+)</name>
        <dbReference type="ChEBI" id="CHEBI:18420"/>
        <label>3</label>
    </ligand>
</feature>
<name>A0A1V2ZWP3_9GAMM</name>
<feature type="binding site" evidence="2">
    <location>
        <position position="55"/>
    </location>
    <ligand>
        <name>Mg(2+)</name>
        <dbReference type="ChEBI" id="CHEBI:18420"/>
        <label>2</label>
    </ligand>
</feature>
<feature type="binding site" evidence="2">
    <location>
        <position position="54"/>
    </location>
    <ligand>
        <name>Mg(2+)</name>
        <dbReference type="ChEBI" id="CHEBI:18420"/>
        <label>1</label>
    </ligand>
</feature>
<dbReference type="Pfam" id="PF02769">
    <property type="entry name" value="AIRS_C"/>
    <property type="match status" value="1"/>
</dbReference>
<keyword evidence="1 2" id="KW-0784">Thiamine biosynthesis</keyword>
<dbReference type="PIRSF" id="PIRSF005303">
    <property type="entry name" value="Thiam_monoph_kin"/>
    <property type="match status" value="1"/>
</dbReference>
<dbReference type="PANTHER" id="PTHR30270">
    <property type="entry name" value="THIAMINE-MONOPHOSPHATE KINASE"/>
    <property type="match status" value="1"/>
</dbReference>
<comment type="pathway">
    <text evidence="2">Cofactor biosynthesis; thiamine diphosphate biosynthesis; thiamine diphosphate from thiamine phosphate: step 1/1.</text>
</comment>
<comment type="caution">
    <text evidence="5">The sequence shown here is derived from an EMBL/GenBank/DDBJ whole genome shotgun (WGS) entry which is preliminary data.</text>
</comment>
<feature type="binding site" evidence="2">
    <location>
        <position position="55"/>
    </location>
    <ligand>
        <name>Mg(2+)</name>
        <dbReference type="ChEBI" id="CHEBI:18420"/>
        <label>1</label>
    </ligand>
</feature>
<dbReference type="InterPro" id="IPR036676">
    <property type="entry name" value="PurM-like_C_sf"/>
</dbReference>
<evidence type="ECO:0000256" key="2">
    <source>
        <dbReference type="HAMAP-Rule" id="MF_02128"/>
    </source>
</evidence>
<feature type="binding site" evidence="2">
    <location>
        <position position="53"/>
    </location>
    <ligand>
        <name>Mg(2+)</name>
        <dbReference type="ChEBI" id="CHEBI:18420"/>
        <label>4</label>
    </ligand>
</feature>
<dbReference type="EC" id="2.7.4.16" evidence="2"/>
<comment type="similarity">
    <text evidence="2">Belongs to the thiamine-monophosphate kinase family.</text>
</comment>
<feature type="binding site" evidence="2">
    <location>
        <position position="224"/>
    </location>
    <ligand>
        <name>ATP</name>
        <dbReference type="ChEBI" id="CHEBI:30616"/>
    </ligand>
</feature>
<accession>A0A1V2ZWP3</accession>
<feature type="binding site" evidence="2">
    <location>
        <position position="222"/>
    </location>
    <ligand>
        <name>Mg(2+)</name>
        <dbReference type="ChEBI" id="CHEBI:18420"/>
        <label>3</label>
    </ligand>
</feature>
<dbReference type="AlphaFoldDB" id="A0A1V2ZWP3"/>
<feature type="binding site" evidence="2">
    <location>
        <position position="272"/>
    </location>
    <ligand>
        <name>substrate</name>
    </ligand>
</feature>
<comment type="catalytic activity">
    <reaction evidence="2">
        <text>thiamine phosphate + ATP = thiamine diphosphate + ADP</text>
        <dbReference type="Rhea" id="RHEA:15913"/>
        <dbReference type="ChEBI" id="CHEBI:30616"/>
        <dbReference type="ChEBI" id="CHEBI:37575"/>
        <dbReference type="ChEBI" id="CHEBI:58937"/>
        <dbReference type="ChEBI" id="CHEBI:456216"/>
        <dbReference type="EC" id="2.7.4.16"/>
    </reaction>
</comment>
<dbReference type="GO" id="GO:0009228">
    <property type="term" value="P:thiamine biosynthetic process"/>
    <property type="evidence" value="ECO:0007669"/>
    <property type="project" value="UniProtKB-KW"/>
</dbReference>
<dbReference type="CDD" id="cd02194">
    <property type="entry name" value="ThiL"/>
    <property type="match status" value="1"/>
</dbReference>
<dbReference type="RefSeq" id="WP_077244600.1">
    <property type="nucleotide sequence ID" value="NZ_MUZR01000045.1"/>
</dbReference>
<dbReference type="HAMAP" id="MF_02128">
    <property type="entry name" value="TMP_kinase"/>
    <property type="match status" value="1"/>
</dbReference>
<reference evidence="5 6" key="1">
    <citation type="submission" date="2017-02" db="EMBL/GenBank/DDBJ databases">
        <title>Genomic diversity within the haloalkaliphilic genus Thioalkalivibrio.</title>
        <authorList>
            <person name="Ahn A.-C."/>
            <person name="Meier-Kolthoff J."/>
            <person name="Overmars L."/>
            <person name="Richter M."/>
            <person name="Woyke T."/>
            <person name="Sorokin D.Y."/>
            <person name="Muyzer G."/>
        </authorList>
    </citation>
    <scope>NUCLEOTIDE SEQUENCE [LARGE SCALE GENOMIC DNA]</scope>
    <source>
        <strain evidence="5 6">HL17</strain>
    </source>
</reference>
<keyword evidence="2" id="KW-0808">Transferase</keyword>
<keyword evidence="2" id="KW-0479">Metal-binding</keyword>
<keyword evidence="6" id="KW-1185">Reference proteome</keyword>
<comment type="function">
    <text evidence="2">Catalyzes the ATP-dependent phosphorylation of thiamine-monophosphate (TMP) to form thiamine-pyrophosphate (TPP), the active form of vitamin B1.</text>
</comment>
<keyword evidence="2" id="KW-0547">Nucleotide-binding</keyword>